<organism evidence="2 3">
    <name type="scientific">Metarhizium anisopliae (strain ARSEF 549)</name>
    <dbReference type="NCBI Taxonomy" id="3151832"/>
    <lineage>
        <taxon>Eukaryota</taxon>
        <taxon>Fungi</taxon>
        <taxon>Dikarya</taxon>
        <taxon>Ascomycota</taxon>
        <taxon>Pezizomycotina</taxon>
        <taxon>Sordariomycetes</taxon>
        <taxon>Hypocreomycetidae</taxon>
        <taxon>Hypocreales</taxon>
        <taxon>Clavicipitaceae</taxon>
        <taxon>Metarhizium</taxon>
    </lineage>
</organism>
<dbReference type="InterPro" id="IPR038765">
    <property type="entry name" value="Papain-like_cys_pep_sf"/>
</dbReference>
<dbReference type="Gene3D" id="3.90.1720.10">
    <property type="entry name" value="endopeptidase domain like (from Nostoc punctiforme)"/>
    <property type="match status" value="1"/>
</dbReference>
<keyword evidence="1" id="KW-0732">Signal</keyword>
<feature type="non-terminal residue" evidence="2">
    <location>
        <position position="1"/>
    </location>
</feature>
<dbReference type="EMBL" id="AZNF01000007">
    <property type="protein sequence ID" value="KID64787.1"/>
    <property type="molecule type" value="Genomic_DNA"/>
</dbReference>
<reference evidence="2 3" key="1">
    <citation type="journal article" date="2014" name="Proc. Natl. Acad. Sci. U.S.A.">
        <title>Trajectory and genomic determinants of fungal-pathogen speciation and host adaptation.</title>
        <authorList>
            <person name="Hu X."/>
            <person name="Xiao G."/>
            <person name="Zheng P."/>
            <person name="Shang Y."/>
            <person name="Su Y."/>
            <person name="Zhang X."/>
            <person name="Liu X."/>
            <person name="Zhan S."/>
            <person name="St Leger R.J."/>
            <person name="Wang C."/>
        </authorList>
    </citation>
    <scope>NUCLEOTIDE SEQUENCE [LARGE SCALE GENOMIC DNA]</scope>
    <source>
        <strain evidence="2 3">ARSEF 549</strain>
    </source>
</reference>
<dbReference type="SUPFAM" id="SSF54001">
    <property type="entry name" value="Cysteine proteinases"/>
    <property type="match status" value="1"/>
</dbReference>
<feature type="signal peptide" evidence="1">
    <location>
        <begin position="1"/>
        <end position="19"/>
    </location>
</feature>
<dbReference type="VEuPathDB" id="FungiDB:MAN_05798"/>
<keyword evidence="3" id="KW-1185">Reference proteome</keyword>
<protein>
    <submittedName>
        <fullName evidence="2">NlpC/P60-like cell-wall peptidase</fullName>
    </submittedName>
</protein>
<evidence type="ECO:0000313" key="3">
    <source>
        <dbReference type="Proteomes" id="UP000031186"/>
    </source>
</evidence>
<dbReference type="Gene3D" id="2.30.30.40">
    <property type="entry name" value="SH3 Domains"/>
    <property type="match status" value="1"/>
</dbReference>
<name>A0A0B4FAM1_METAF</name>
<sequence>MQLKLLVVTLFAALPMVSAYPITGTTVNCRSGPSTHDKVIKTYNKGNDIKISCQVAGENVSGNNLWDKTRDGCYVSDYYVKTGSNGMVTGQCGGGGGGSGGSSVGGKITRKEIMDRGQYWVSKHIPYSMNKQYPDPQGRNYRTDCSGFVSMALHAASPGYSTVTLGQIANPISYSDIKAGDMVGTLAAGTGGAAGHVVLFHSWTDSSHKKYNTLECKGTDGCVKWVRSVGWGVGSVTAKPYRYKNVVD</sequence>
<feature type="chain" id="PRO_5002087001" evidence="1">
    <location>
        <begin position="20"/>
        <end position="248"/>
    </location>
</feature>
<proteinExistence type="predicted"/>
<evidence type="ECO:0000256" key="1">
    <source>
        <dbReference type="SAM" id="SignalP"/>
    </source>
</evidence>
<evidence type="ECO:0000313" key="2">
    <source>
        <dbReference type="EMBL" id="KID64787.1"/>
    </source>
</evidence>
<dbReference type="AlphaFoldDB" id="A0A0B4FAM1"/>
<dbReference type="Proteomes" id="UP000031186">
    <property type="component" value="Unassembled WGS sequence"/>
</dbReference>
<dbReference type="OrthoDB" id="5358886at2759"/>
<comment type="caution">
    <text evidence="2">The sequence shown here is derived from an EMBL/GenBank/DDBJ whole genome shotgun (WGS) entry which is preliminary data.</text>
</comment>
<gene>
    <name evidence="2" type="ORF">MAN_05798</name>
</gene>
<accession>A0A0B4FAM1</accession>
<dbReference type="HOGENOM" id="CLU_072658_0_0_1"/>